<evidence type="ECO:0000256" key="2">
    <source>
        <dbReference type="ARBA" id="ARBA00006247"/>
    </source>
</evidence>
<evidence type="ECO:0000259" key="6">
    <source>
        <dbReference type="Pfam" id="PF07687"/>
    </source>
</evidence>
<evidence type="ECO:0000313" key="7">
    <source>
        <dbReference type="EMBL" id="MFC3999354.1"/>
    </source>
</evidence>
<dbReference type="SUPFAM" id="SSF55031">
    <property type="entry name" value="Bacterial exopeptidase dimerisation domain"/>
    <property type="match status" value="1"/>
</dbReference>
<keyword evidence="4" id="KW-0378">Hydrolase</keyword>
<feature type="domain" description="Peptidase M20 dimerisation" evidence="6">
    <location>
        <begin position="171"/>
        <end position="271"/>
    </location>
</feature>
<reference evidence="8" key="1">
    <citation type="journal article" date="2019" name="Int. J. Syst. Evol. Microbiol.">
        <title>The Global Catalogue of Microorganisms (GCM) 10K type strain sequencing project: providing services to taxonomists for standard genome sequencing and annotation.</title>
        <authorList>
            <consortium name="The Broad Institute Genomics Platform"/>
            <consortium name="The Broad Institute Genome Sequencing Center for Infectious Disease"/>
            <person name="Wu L."/>
            <person name="Ma J."/>
        </authorList>
    </citation>
    <scope>NUCLEOTIDE SEQUENCE [LARGE SCALE GENOMIC DNA]</scope>
    <source>
        <strain evidence="8">TBRC 1826</strain>
    </source>
</reference>
<dbReference type="Pfam" id="PF07687">
    <property type="entry name" value="M20_dimer"/>
    <property type="match status" value="1"/>
</dbReference>
<comment type="cofactor">
    <cofactor evidence="1">
        <name>Zn(2+)</name>
        <dbReference type="ChEBI" id="CHEBI:29105"/>
    </cofactor>
</comment>
<dbReference type="PANTHER" id="PTHR43808">
    <property type="entry name" value="ACETYLORNITHINE DEACETYLASE"/>
    <property type="match status" value="1"/>
</dbReference>
<dbReference type="Proteomes" id="UP001595847">
    <property type="component" value="Unassembled WGS sequence"/>
</dbReference>
<comment type="caution">
    <text evidence="7">The sequence shown here is derived from an EMBL/GenBank/DDBJ whole genome shotgun (WGS) entry which is preliminary data.</text>
</comment>
<dbReference type="InterPro" id="IPR036264">
    <property type="entry name" value="Bact_exopeptidase_dim_dom"/>
</dbReference>
<dbReference type="PROSITE" id="PS00759">
    <property type="entry name" value="ARGE_DAPE_CPG2_2"/>
    <property type="match status" value="1"/>
</dbReference>
<dbReference type="PANTHER" id="PTHR43808:SF8">
    <property type="entry name" value="PEPTIDASE M20 DIMERISATION DOMAIN-CONTAINING PROTEIN"/>
    <property type="match status" value="1"/>
</dbReference>
<evidence type="ECO:0000256" key="1">
    <source>
        <dbReference type="ARBA" id="ARBA00001947"/>
    </source>
</evidence>
<dbReference type="Gene3D" id="3.40.630.10">
    <property type="entry name" value="Zn peptidases"/>
    <property type="match status" value="1"/>
</dbReference>
<evidence type="ECO:0000313" key="8">
    <source>
        <dbReference type="Proteomes" id="UP001595847"/>
    </source>
</evidence>
<dbReference type="InterPro" id="IPR002933">
    <property type="entry name" value="Peptidase_M20"/>
</dbReference>
<gene>
    <name evidence="7" type="ORF">ACFOVU_25815</name>
</gene>
<dbReference type="Pfam" id="PF01546">
    <property type="entry name" value="Peptidase_M20"/>
    <property type="match status" value="1"/>
</dbReference>
<organism evidence="7 8">
    <name type="scientific">Nocardiopsis sediminis</name>
    <dbReference type="NCBI Taxonomy" id="1778267"/>
    <lineage>
        <taxon>Bacteria</taxon>
        <taxon>Bacillati</taxon>
        <taxon>Actinomycetota</taxon>
        <taxon>Actinomycetes</taxon>
        <taxon>Streptosporangiales</taxon>
        <taxon>Nocardiopsidaceae</taxon>
        <taxon>Nocardiopsis</taxon>
    </lineage>
</organism>
<protein>
    <submittedName>
        <fullName evidence="7">M20 family metallopeptidase</fullName>
    </submittedName>
</protein>
<dbReference type="InterPro" id="IPR011650">
    <property type="entry name" value="Peptidase_M20_dimer"/>
</dbReference>
<dbReference type="InterPro" id="IPR050072">
    <property type="entry name" value="Peptidase_M20A"/>
</dbReference>
<dbReference type="EMBL" id="JBHSBH010000015">
    <property type="protein sequence ID" value="MFC3999354.1"/>
    <property type="molecule type" value="Genomic_DNA"/>
</dbReference>
<keyword evidence="5" id="KW-0862">Zinc</keyword>
<accession>A0ABV8FT56</accession>
<evidence type="ECO:0000256" key="4">
    <source>
        <dbReference type="ARBA" id="ARBA00022801"/>
    </source>
</evidence>
<dbReference type="Gene3D" id="3.30.70.360">
    <property type="match status" value="1"/>
</dbReference>
<dbReference type="InterPro" id="IPR001261">
    <property type="entry name" value="ArgE/DapE_CS"/>
</dbReference>
<evidence type="ECO:0000256" key="3">
    <source>
        <dbReference type="ARBA" id="ARBA00022723"/>
    </source>
</evidence>
<evidence type="ECO:0000256" key="5">
    <source>
        <dbReference type="ARBA" id="ARBA00022833"/>
    </source>
</evidence>
<comment type="similarity">
    <text evidence="2">Belongs to the peptidase M20A family.</text>
</comment>
<keyword evidence="3" id="KW-0479">Metal-binding</keyword>
<proteinExistence type="inferred from homology"/>
<name>A0ABV8FT56_9ACTN</name>
<dbReference type="SUPFAM" id="SSF53187">
    <property type="entry name" value="Zn-dependent exopeptidases"/>
    <property type="match status" value="1"/>
</dbReference>
<dbReference type="RefSeq" id="WP_378537744.1">
    <property type="nucleotide sequence ID" value="NZ_JBHSBH010000015.1"/>
</dbReference>
<keyword evidence="8" id="KW-1185">Reference proteome</keyword>
<sequence length="379" mass="39340">MEYGRDAAGLLRALIALDTVAAGEGAAAELTAGVLEDAGLATRMVGWQQGREQVVATTPEGDDIPPLTFTGHLDTVPADARDWHGDPWRPEADGDHLVGRGASDMKSGVAAFLVALRAHRDRPHRCRGVQVVLTAGEETGCEGAARIPAELLRGGGWLVVGEPTANCVVPAHKGALWLRLRARGVSAHGSAPELGRNAVVALARAAVALHDAPGWPRSDGFGTVTANVGRMSGGTQPNVVPDAAELLLDLRTVPGAGPAELRARVREIAGPEVEIADLVDLPLVSTPLDSPLIGAARTVLRAAGLDDEPSAPARFFTDASVLAHTLGAAGTVVLGPGEPAQCHVVDEWCSLTRLEQAVDVYGRLLDSWCAPSSDLLDLG</sequence>